<gene>
    <name evidence="2" type="ORF">TRV_04964</name>
</gene>
<dbReference type="HOGENOM" id="CLU_1180942_0_0_1"/>
<sequence length="235" mass="26310">MRNMTRRRIRRRPSFSRPSAPEPAAAKLSRRANELLVDGCLAVRLPGDDEEKEALTEQEQAPSLLRTSPTKTRARRDTRQEEADGCERTTRQAGCSMVDGVPGSDGITEAQLALFCPGPSSEMRVLLLLMWHRMASTPSSLALLLSHAQEKTTAKKQLCGLWTLNRLLSTCETDTRRRCLCWRYTDNACLHAMTCHDGGWCWLLTDAGWSSPGSWTSDQHLACVLHPGWRFSLAN</sequence>
<feature type="region of interest" description="Disordered" evidence="1">
    <location>
        <begin position="1"/>
        <end position="29"/>
    </location>
</feature>
<dbReference type="KEGG" id="tve:TRV_04964"/>
<dbReference type="Proteomes" id="UP000008383">
    <property type="component" value="Unassembled WGS sequence"/>
</dbReference>
<keyword evidence="3" id="KW-1185">Reference proteome</keyword>
<reference evidence="3" key="1">
    <citation type="journal article" date="2011" name="Genome Biol.">
        <title>Comparative and functional genomics provide insights into the pathogenicity of dermatophytic fungi.</title>
        <authorList>
            <person name="Burmester A."/>
            <person name="Shelest E."/>
            <person name="Gloeckner G."/>
            <person name="Heddergott C."/>
            <person name="Schindler S."/>
            <person name="Staib P."/>
            <person name="Heidel A."/>
            <person name="Felder M."/>
            <person name="Petzold A."/>
            <person name="Szafranski K."/>
            <person name="Feuermann M."/>
            <person name="Pedruzzi I."/>
            <person name="Priebe S."/>
            <person name="Groth M."/>
            <person name="Winkler R."/>
            <person name="Li W."/>
            <person name="Kniemeyer O."/>
            <person name="Schroeckh V."/>
            <person name="Hertweck C."/>
            <person name="Hube B."/>
            <person name="White T.C."/>
            <person name="Platzer M."/>
            <person name="Guthke R."/>
            <person name="Heitman J."/>
            <person name="Woestemeyer J."/>
            <person name="Zipfel P.F."/>
            <person name="Monod M."/>
            <person name="Brakhage A.A."/>
        </authorList>
    </citation>
    <scope>NUCLEOTIDE SEQUENCE [LARGE SCALE GENOMIC DNA]</scope>
    <source>
        <strain evidence="3">HKI 0517</strain>
    </source>
</reference>
<name>D4DCV8_TRIVH</name>
<proteinExistence type="predicted"/>
<feature type="compositionally biased region" description="Low complexity" evidence="1">
    <location>
        <begin position="15"/>
        <end position="26"/>
    </location>
</feature>
<evidence type="ECO:0000313" key="3">
    <source>
        <dbReference type="Proteomes" id="UP000008383"/>
    </source>
</evidence>
<feature type="compositionally biased region" description="Basic and acidic residues" evidence="1">
    <location>
        <begin position="75"/>
        <end position="90"/>
    </location>
</feature>
<dbReference type="EMBL" id="ACYE01000253">
    <property type="protein sequence ID" value="EFE40270.1"/>
    <property type="molecule type" value="Genomic_DNA"/>
</dbReference>
<organism evidence="2 3">
    <name type="scientific">Trichophyton verrucosum (strain HKI 0517)</name>
    <dbReference type="NCBI Taxonomy" id="663202"/>
    <lineage>
        <taxon>Eukaryota</taxon>
        <taxon>Fungi</taxon>
        <taxon>Dikarya</taxon>
        <taxon>Ascomycota</taxon>
        <taxon>Pezizomycotina</taxon>
        <taxon>Eurotiomycetes</taxon>
        <taxon>Eurotiomycetidae</taxon>
        <taxon>Onygenales</taxon>
        <taxon>Arthrodermataceae</taxon>
        <taxon>Trichophyton</taxon>
    </lineage>
</organism>
<evidence type="ECO:0000313" key="2">
    <source>
        <dbReference type="EMBL" id="EFE40270.1"/>
    </source>
</evidence>
<feature type="compositionally biased region" description="Polar residues" evidence="1">
    <location>
        <begin position="57"/>
        <end position="71"/>
    </location>
</feature>
<evidence type="ECO:0000256" key="1">
    <source>
        <dbReference type="SAM" id="MobiDB-lite"/>
    </source>
</evidence>
<comment type="caution">
    <text evidence="2">The sequence shown here is derived from an EMBL/GenBank/DDBJ whole genome shotgun (WGS) entry which is preliminary data.</text>
</comment>
<accession>D4DCV8</accession>
<dbReference type="AlphaFoldDB" id="D4DCV8"/>
<feature type="region of interest" description="Disordered" evidence="1">
    <location>
        <begin position="51"/>
        <end position="91"/>
    </location>
</feature>
<dbReference type="GeneID" id="9577740"/>
<protein>
    <submittedName>
        <fullName evidence="2">Uncharacterized protein</fullName>
    </submittedName>
</protein>
<feature type="compositionally biased region" description="Basic residues" evidence="1">
    <location>
        <begin position="1"/>
        <end position="14"/>
    </location>
</feature>
<dbReference type="RefSeq" id="XP_003020888.1">
    <property type="nucleotide sequence ID" value="XM_003020842.1"/>
</dbReference>